<dbReference type="AlphaFoldDB" id="L7M1P2"/>
<dbReference type="InterPro" id="IPR001452">
    <property type="entry name" value="SH3_domain"/>
</dbReference>
<feature type="region of interest" description="Disordered" evidence="3">
    <location>
        <begin position="1"/>
        <end position="359"/>
    </location>
</feature>
<evidence type="ECO:0000313" key="5">
    <source>
        <dbReference type="EMBL" id="JAA58231.1"/>
    </source>
</evidence>
<dbReference type="EMBL" id="GACK01006803">
    <property type="protein sequence ID" value="JAA58231.1"/>
    <property type="molecule type" value="mRNA"/>
</dbReference>
<dbReference type="PROSITE" id="PS50002">
    <property type="entry name" value="SH3"/>
    <property type="match status" value="4"/>
</dbReference>
<reference evidence="5" key="1">
    <citation type="submission" date="2012-11" db="EMBL/GenBank/DDBJ databases">
        <authorList>
            <person name="Lucero-Rivera Y.E."/>
            <person name="Tovar-Ramirez D."/>
        </authorList>
    </citation>
    <scope>NUCLEOTIDE SEQUENCE</scope>
    <source>
        <tissue evidence="5">Salivary gland</tissue>
    </source>
</reference>
<feature type="compositionally biased region" description="Pro residues" evidence="3">
    <location>
        <begin position="329"/>
        <end position="341"/>
    </location>
</feature>
<evidence type="ECO:0000256" key="2">
    <source>
        <dbReference type="PROSITE-ProRule" id="PRU00192"/>
    </source>
</evidence>
<feature type="compositionally biased region" description="Basic residues" evidence="3">
    <location>
        <begin position="57"/>
        <end position="67"/>
    </location>
</feature>
<dbReference type="Gene3D" id="2.30.30.40">
    <property type="entry name" value="SH3 Domains"/>
    <property type="match status" value="4"/>
</dbReference>
<dbReference type="SMART" id="SM00326">
    <property type="entry name" value="SH3"/>
    <property type="match status" value="4"/>
</dbReference>
<feature type="compositionally biased region" description="Polar residues" evidence="3">
    <location>
        <begin position="21"/>
        <end position="38"/>
    </location>
</feature>
<dbReference type="Pfam" id="PF14604">
    <property type="entry name" value="SH3_9"/>
    <property type="match status" value="1"/>
</dbReference>
<dbReference type="InterPro" id="IPR036028">
    <property type="entry name" value="SH3-like_dom_sf"/>
</dbReference>
<feature type="domain" description="SH3" evidence="4">
    <location>
        <begin position="479"/>
        <end position="538"/>
    </location>
</feature>
<sequence length="604" mass="64014">MATKPLRPAPPPPVPKASIRFSAQAQAPSLAQRDSNNNKNERKNGVAPSRPTVIRPKVVHTPKKKPPPRPPPPKVGGLHSQRNSAQNESRVGSNAAAADIDAFFGSSAKKDPSWTTVPNGTSSSLFSRRTGFVRGQLNLFGSTGKGPQKGAQAKKGPAPKQPIAGAARSSFRKGAAPAPPVPPHRVPLSGATGKDSGALLISFDSPPASPTCSVNSGSSGASSAASGGGPGVSNGGTVSLLDLDVPPLQDAPWSGGRGMPHSQTTFWGMSHEGGAGDAVQDDSWNFPRNASLPSLSQEASLPASSDPWNFPEASNGTQYDRSPAEEEWSPPPPMHPPPAPPLEEDTAQQDLSGAAVARQDYQASAPGQLSLKVHDLVALLSEEGADWYRCRCGNEEGLVPKSCLDVLVLPRRTPTENGASVTYRRALYDFEAESSQELSLRQGDMVRLLGVLDSDWALGEIHGRRGRFPLAFLEPEAQPAGCPAIALYSFNAEQDGDLGFSEGDTVIVLSRTNKDWLFGEHKGRRGQFPASFVQPISKNTSTKSVDIYRAAFPFEAQHADELTLRPGDKVQVTCKVNDDWWQGRLLGSTSSEGIFPAAFVESLS</sequence>
<name>L7M1P2_RHIPC</name>
<accession>L7M1P2</accession>
<dbReference type="PRINTS" id="PR00499">
    <property type="entry name" value="P67PHOX"/>
</dbReference>
<dbReference type="PRINTS" id="PR00452">
    <property type="entry name" value="SH3DOMAIN"/>
</dbReference>
<evidence type="ECO:0000256" key="1">
    <source>
        <dbReference type="ARBA" id="ARBA00022443"/>
    </source>
</evidence>
<dbReference type="SUPFAM" id="SSF50044">
    <property type="entry name" value="SH3-domain"/>
    <property type="match status" value="4"/>
</dbReference>
<keyword evidence="1 2" id="KW-0728">SH3 domain</keyword>
<feature type="domain" description="SH3" evidence="4">
    <location>
        <begin position="419"/>
        <end position="478"/>
    </location>
</feature>
<protein>
    <submittedName>
        <fullName evidence="5">Putative sorbin and sh3 domain-containing protein</fullName>
    </submittedName>
</protein>
<feature type="domain" description="SH3" evidence="4">
    <location>
        <begin position="350"/>
        <end position="409"/>
    </location>
</feature>
<organism evidence="5">
    <name type="scientific">Rhipicephalus pulchellus</name>
    <name type="common">Yellow backed tick</name>
    <name type="synonym">Dermacentor pulchellus</name>
    <dbReference type="NCBI Taxonomy" id="72859"/>
    <lineage>
        <taxon>Eukaryota</taxon>
        <taxon>Metazoa</taxon>
        <taxon>Ecdysozoa</taxon>
        <taxon>Arthropoda</taxon>
        <taxon>Chelicerata</taxon>
        <taxon>Arachnida</taxon>
        <taxon>Acari</taxon>
        <taxon>Parasitiformes</taxon>
        <taxon>Ixodida</taxon>
        <taxon>Ixodoidea</taxon>
        <taxon>Ixodidae</taxon>
        <taxon>Rhipicephalinae</taxon>
        <taxon>Rhipicephalus</taxon>
        <taxon>Rhipicephalus</taxon>
    </lineage>
</organism>
<reference evidence="5" key="2">
    <citation type="journal article" date="2015" name="J. Proteomics">
        <title>Sexual differences in the sialomes of the zebra tick, Rhipicephalus pulchellus.</title>
        <authorList>
            <person name="Tan A.W."/>
            <person name="Francischetti I.M."/>
            <person name="Slovak M."/>
            <person name="Kini R.M."/>
            <person name="Ribeiro J.M."/>
        </authorList>
    </citation>
    <scope>NUCLEOTIDE SEQUENCE</scope>
    <source>
        <tissue evidence="5">Salivary gland</tissue>
    </source>
</reference>
<dbReference type="Pfam" id="PF00018">
    <property type="entry name" value="SH3_1"/>
    <property type="match status" value="3"/>
</dbReference>
<feature type="compositionally biased region" description="Polar residues" evidence="3">
    <location>
        <begin position="282"/>
        <end position="320"/>
    </location>
</feature>
<feature type="compositionally biased region" description="Low complexity" evidence="3">
    <location>
        <begin position="145"/>
        <end position="167"/>
    </location>
</feature>
<feature type="compositionally biased region" description="Polar residues" evidence="3">
    <location>
        <begin position="113"/>
        <end position="127"/>
    </location>
</feature>
<evidence type="ECO:0000256" key="3">
    <source>
        <dbReference type="SAM" id="MobiDB-lite"/>
    </source>
</evidence>
<dbReference type="CDD" id="cd00174">
    <property type="entry name" value="SH3"/>
    <property type="match status" value="4"/>
</dbReference>
<dbReference type="InterPro" id="IPR050384">
    <property type="entry name" value="Endophilin_SH3RF"/>
</dbReference>
<evidence type="ECO:0000259" key="4">
    <source>
        <dbReference type="PROSITE" id="PS50002"/>
    </source>
</evidence>
<proteinExistence type="evidence at transcript level"/>
<feature type="domain" description="SH3" evidence="4">
    <location>
        <begin position="543"/>
        <end position="604"/>
    </location>
</feature>
<feature type="compositionally biased region" description="Polar residues" evidence="3">
    <location>
        <begin position="80"/>
        <end position="92"/>
    </location>
</feature>
<feature type="compositionally biased region" description="Low complexity" evidence="3">
    <location>
        <begin position="213"/>
        <end position="225"/>
    </location>
</feature>
<dbReference type="PANTHER" id="PTHR14167">
    <property type="entry name" value="SH3 DOMAIN-CONTAINING"/>
    <property type="match status" value="1"/>
</dbReference>